<keyword evidence="1" id="KW-0175">Coiled coil</keyword>
<organism evidence="2 3">
    <name type="scientific">Rothia mucilaginosa</name>
    <dbReference type="NCBI Taxonomy" id="43675"/>
    <lineage>
        <taxon>Bacteria</taxon>
        <taxon>Bacillati</taxon>
        <taxon>Actinomycetota</taxon>
        <taxon>Actinomycetes</taxon>
        <taxon>Micrococcales</taxon>
        <taxon>Micrococcaceae</taxon>
        <taxon>Rothia</taxon>
    </lineage>
</organism>
<protein>
    <submittedName>
        <fullName evidence="2">Uncharacterized protein</fullName>
    </submittedName>
</protein>
<evidence type="ECO:0000256" key="1">
    <source>
        <dbReference type="SAM" id="Coils"/>
    </source>
</evidence>
<dbReference type="RefSeq" id="WP_303975790.1">
    <property type="nucleotide sequence ID" value="NZ_JABZXR010000020.1"/>
</dbReference>
<comment type="caution">
    <text evidence="2">The sequence shown here is derived from an EMBL/GenBank/DDBJ whole genome shotgun (WGS) entry which is preliminary data.</text>
</comment>
<proteinExistence type="predicted"/>
<dbReference type="Proteomes" id="UP000756427">
    <property type="component" value="Unassembled WGS sequence"/>
</dbReference>
<accession>A0A930LGR2</accession>
<gene>
    <name evidence="2" type="ORF">HXO64_05315</name>
</gene>
<feature type="coiled-coil region" evidence="1">
    <location>
        <begin position="75"/>
        <end position="102"/>
    </location>
</feature>
<name>A0A930LGR2_9MICC</name>
<dbReference type="AlphaFoldDB" id="A0A930LGR2"/>
<evidence type="ECO:0000313" key="2">
    <source>
        <dbReference type="EMBL" id="MBF1663958.1"/>
    </source>
</evidence>
<dbReference type="EMBL" id="JABZXR010000020">
    <property type="protein sequence ID" value="MBF1663958.1"/>
    <property type="molecule type" value="Genomic_DNA"/>
</dbReference>
<sequence length="416" mass="45067">MVDYIDQRPTPAQAVDTLRAQLIRARTPASTPHGIKIARQNEATLYLDSTGSARRWDGDTLANFDERLSEAGKVVAQARQTLQKAEHGLVEAESRIQAVEQQTSKDAITKKAVAGLKGLSEPWIGRDMIVPGTIDVRRLNVTQELAAQVVRAMSAETKNLVVTEDAILNRATIIEGLVTSKVAAKLVTSGLLQTTEAERRGLKINSSGITAYNHLGEQTVKIDANGVENEFRGTFHTSDKSKPGLSIYTTPGRGPAGSIDSVIEMRTGASNAITPSGVVRMNPQGALTLGVQPSGTNPADVKGLVVLPDGDVTVQGRMIMNQGMYLRTLIEQSETTIFIAVGPLEIPRHSAVRRRITFREQVQLPVVVTQAGNSIWPIVSNVYSSSRSHVEVIVHNVTNELIRDAWVDVAILPIKR</sequence>
<evidence type="ECO:0000313" key="3">
    <source>
        <dbReference type="Proteomes" id="UP000756427"/>
    </source>
</evidence>
<reference evidence="2" key="1">
    <citation type="submission" date="2020-04" db="EMBL/GenBank/DDBJ databases">
        <title>Deep metagenomics examines the oral microbiome during advanced dental caries in children, revealing novel taxa and co-occurrences with host molecules.</title>
        <authorList>
            <person name="Baker J.L."/>
            <person name="Morton J.T."/>
            <person name="Dinis M."/>
            <person name="Alvarez R."/>
            <person name="Tran N.C."/>
            <person name="Knight R."/>
            <person name="Edlund A."/>
        </authorList>
    </citation>
    <scope>NUCLEOTIDE SEQUENCE</scope>
    <source>
        <strain evidence="2">JCVI_44_bin.2</strain>
    </source>
</reference>